<evidence type="ECO:0000259" key="1">
    <source>
        <dbReference type="PROSITE" id="PS50846"/>
    </source>
</evidence>
<dbReference type="EMBL" id="JACOOA010000005">
    <property type="protein sequence ID" value="MBC5585003.1"/>
    <property type="molecule type" value="Genomic_DNA"/>
</dbReference>
<dbReference type="Pfam" id="PF00403">
    <property type="entry name" value="HMA"/>
    <property type="match status" value="1"/>
</dbReference>
<dbReference type="Proteomes" id="UP000622448">
    <property type="component" value="Unassembled WGS sequence"/>
</dbReference>
<gene>
    <name evidence="2" type="ORF">H8S61_12495</name>
</gene>
<keyword evidence="3" id="KW-1185">Reference proteome</keyword>
<dbReference type="RefSeq" id="WP_186939210.1">
    <property type="nucleotide sequence ID" value="NZ_JACOOA010000005.1"/>
</dbReference>
<comment type="caution">
    <text evidence="2">The sequence shown here is derived from an EMBL/GenBank/DDBJ whole genome shotgun (WGS) entry which is preliminary data.</text>
</comment>
<feature type="domain" description="HMA" evidence="1">
    <location>
        <begin position="59"/>
        <end position="123"/>
    </location>
</feature>
<dbReference type="CDD" id="cd00371">
    <property type="entry name" value="HMA"/>
    <property type="match status" value="1"/>
</dbReference>
<evidence type="ECO:0000313" key="2">
    <source>
        <dbReference type="EMBL" id="MBC5585003.1"/>
    </source>
</evidence>
<sequence>MNASTAIVLVLILVIAVFACRRMFRVFFGTSDCCGGGGGGGAKSKRVRVADTDEAHYPYVQDVQVGGMTCPACANAVENALNALGDTWARVDADAGSAHVLSKRPLDAEEIRDAVAGAGYYVARR</sequence>
<evidence type="ECO:0000313" key="3">
    <source>
        <dbReference type="Proteomes" id="UP000622448"/>
    </source>
</evidence>
<dbReference type="InterPro" id="IPR006121">
    <property type="entry name" value="HMA_dom"/>
</dbReference>
<organism evidence="2 3">
    <name type="scientific">Eggerthella hominis</name>
    <dbReference type="NCBI Taxonomy" id="2763043"/>
    <lineage>
        <taxon>Bacteria</taxon>
        <taxon>Bacillati</taxon>
        <taxon>Actinomycetota</taxon>
        <taxon>Coriobacteriia</taxon>
        <taxon>Eggerthellales</taxon>
        <taxon>Eggerthellaceae</taxon>
        <taxon>Eggerthella</taxon>
    </lineage>
</organism>
<dbReference type="Gene3D" id="3.30.70.100">
    <property type="match status" value="1"/>
</dbReference>
<protein>
    <submittedName>
        <fullName evidence="2">Heavy-metal-associated domain-containing protein</fullName>
    </submittedName>
</protein>
<dbReference type="SUPFAM" id="SSF55008">
    <property type="entry name" value="HMA, heavy metal-associated domain"/>
    <property type="match status" value="1"/>
</dbReference>
<proteinExistence type="predicted"/>
<name>A0ABR7BTR2_9ACTN</name>
<reference evidence="2 3" key="1">
    <citation type="submission" date="2020-08" db="EMBL/GenBank/DDBJ databases">
        <title>Genome public.</title>
        <authorList>
            <person name="Liu C."/>
            <person name="Sun Q."/>
        </authorList>
    </citation>
    <scope>NUCLEOTIDE SEQUENCE [LARGE SCALE GENOMIC DNA]</scope>
    <source>
        <strain evidence="2 3">NSJ-70</strain>
    </source>
</reference>
<accession>A0ABR7BTR2</accession>
<dbReference type="InterPro" id="IPR036163">
    <property type="entry name" value="HMA_dom_sf"/>
</dbReference>
<dbReference type="PROSITE" id="PS50846">
    <property type="entry name" value="HMA_2"/>
    <property type="match status" value="1"/>
</dbReference>